<dbReference type="CDD" id="cd14066">
    <property type="entry name" value="STKc_IRAK"/>
    <property type="match status" value="1"/>
</dbReference>
<evidence type="ECO:0000313" key="23">
    <source>
        <dbReference type="Proteomes" id="UP000289738"/>
    </source>
</evidence>
<evidence type="ECO:0000256" key="6">
    <source>
        <dbReference type="ARBA" id="ARBA00022679"/>
    </source>
</evidence>
<dbReference type="InterPro" id="IPR051824">
    <property type="entry name" value="LRR_Rcpt-Like_S/T_Kinase"/>
</dbReference>
<dbReference type="FunFam" id="1.10.510.10:FF:000044">
    <property type="entry name" value="Putative LRR receptor-like serine/threonine-protein kinase"/>
    <property type="match status" value="1"/>
</dbReference>
<gene>
    <name evidence="22" type="ORF">Ahy_A07g037177</name>
</gene>
<keyword evidence="14 19" id="KW-0472">Membrane</keyword>
<dbReference type="EMBL" id="SDMP01000007">
    <property type="protein sequence ID" value="RYR50559.1"/>
    <property type="molecule type" value="Genomic_DNA"/>
</dbReference>
<evidence type="ECO:0000256" key="4">
    <source>
        <dbReference type="ARBA" id="ARBA00022553"/>
    </source>
</evidence>
<comment type="subcellular location">
    <subcellularLocation>
        <location evidence="1">Membrane</location>
        <topology evidence="1">Single-pass type I membrane protein</topology>
    </subcellularLocation>
</comment>
<dbReference type="SMR" id="A0A445CI05"/>
<evidence type="ECO:0000256" key="14">
    <source>
        <dbReference type="ARBA" id="ARBA00023136"/>
    </source>
</evidence>
<evidence type="ECO:0000256" key="12">
    <source>
        <dbReference type="ARBA" id="ARBA00022840"/>
    </source>
</evidence>
<dbReference type="InterPro" id="IPR001245">
    <property type="entry name" value="Ser-Thr/Tyr_kinase_cat_dom"/>
</dbReference>
<dbReference type="Pfam" id="PF23598">
    <property type="entry name" value="LRR_14"/>
    <property type="match status" value="1"/>
</dbReference>
<dbReference type="SMART" id="SM00220">
    <property type="entry name" value="S_TKc"/>
    <property type="match status" value="1"/>
</dbReference>
<evidence type="ECO:0000256" key="11">
    <source>
        <dbReference type="ARBA" id="ARBA00022777"/>
    </source>
</evidence>
<dbReference type="STRING" id="3818.A0A445CI05"/>
<keyword evidence="7 19" id="KW-0812">Transmembrane</keyword>
<keyword evidence="3" id="KW-0723">Serine/threonine-protein kinase</keyword>
<feature type="signal peptide" evidence="20">
    <location>
        <begin position="1"/>
        <end position="27"/>
    </location>
</feature>
<dbReference type="FunFam" id="3.80.10.10:FF:000041">
    <property type="entry name" value="LRR receptor-like serine/threonine-protein kinase ERECTA"/>
    <property type="match status" value="2"/>
</dbReference>
<evidence type="ECO:0000256" key="13">
    <source>
        <dbReference type="ARBA" id="ARBA00022989"/>
    </source>
</evidence>
<evidence type="ECO:0000256" key="18">
    <source>
        <dbReference type="ARBA" id="ARBA00048679"/>
    </source>
</evidence>
<dbReference type="InterPro" id="IPR032675">
    <property type="entry name" value="LRR_dom_sf"/>
</dbReference>
<organism evidence="22 23">
    <name type="scientific">Arachis hypogaea</name>
    <name type="common">Peanut</name>
    <dbReference type="NCBI Taxonomy" id="3818"/>
    <lineage>
        <taxon>Eukaryota</taxon>
        <taxon>Viridiplantae</taxon>
        <taxon>Streptophyta</taxon>
        <taxon>Embryophyta</taxon>
        <taxon>Tracheophyta</taxon>
        <taxon>Spermatophyta</taxon>
        <taxon>Magnoliopsida</taxon>
        <taxon>eudicotyledons</taxon>
        <taxon>Gunneridae</taxon>
        <taxon>Pentapetalae</taxon>
        <taxon>rosids</taxon>
        <taxon>fabids</taxon>
        <taxon>Fabales</taxon>
        <taxon>Fabaceae</taxon>
        <taxon>Papilionoideae</taxon>
        <taxon>50 kb inversion clade</taxon>
        <taxon>dalbergioids sensu lato</taxon>
        <taxon>Dalbergieae</taxon>
        <taxon>Pterocarpus clade</taxon>
        <taxon>Arachis</taxon>
    </lineage>
</organism>
<name>A0A445CI05_ARAHY</name>
<feature type="domain" description="Protein kinase" evidence="21">
    <location>
        <begin position="677"/>
        <end position="958"/>
    </location>
</feature>
<dbReference type="GO" id="GO:0004674">
    <property type="term" value="F:protein serine/threonine kinase activity"/>
    <property type="evidence" value="ECO:0007669"/>
    <property type="project" value="UniProtKB-KW"/>
</dbReference>
<dbReference type="PANTHER" id="PTHR48006:SF54">
    <property type="entry name" value="LRR RECEPTOR-LIKE KINASE"/>
    <property type="match status" value="1"/>
</dbReference>
<dbReference type="PANTHER" id="PTHR48006">
    <property type="entry name" value="LEUCINE-RICH REPEAT-CONTAINING PROTEIN DDB_G0281931-RELATED"/>
    <property type="match status" value="1"/>
</dbReference>
<comment type="catalytic activity">
    <reaction evidence="17">
        <text>L-threonyl-[protein] + ATP = O-phospho-L-threonyl-[protein] + ADP + H(+)</text>
        <dbReference type="Rhea" id="RHEA:46608"/>
        <dbReference type="Rhea" id="RHEA-COMP:11060"/>
        <dbReference type="Rhea" id="RHEA-COMP:11605"/>
        <dbReference type="ChEBI" id="CHEBI:15378"/>
        <dbReference type="ChEBI" id="CHEBI:30013"/>
        <dbReference type="ChEBI" id="CHEBI:30616"/>
        <dbReference type="ChEBI" id="CHEBI:61977"/>
        <dbReference type="ChEBI" id="CHEBI:456216"/>
        <dbReference type="EC" id="2.7.11.1"/>
    </reaction>
</comment>
<dbReference type="GO" id="GO:0005524">
    <property type="term" value="F:ATP binding"/>
    <property type="evidence" value="ECO:0007669"/>
    <property type="project" value="UniProtKB-KW"/>
</dbReference>
<dbReference type="PROSITE" id="PS50011">
    <property type="entry name" value="PROTEIN_KINASE_DOM"/>
    <property type="match status" value="1"/>
</dbReference>
<keyword evidence="12" id="KW-0067">ATP-binding</keyword>
<keyword evidence="16" id="KW-0325">Glycoprotein</keyword>
<dbReference type="EC" id="2.7.11.1" evidence="2"/>
<keyword evidence="9" id="KW-0677">Repeat</keyword>
<dbReference type="FunFam" id="2.60.120.430:FF:000004">
    <property type="entry name" value="Putative leucine-rich repeat receptor-like serine/threonine-protein kinase"/>
    <property type="match status" value="1"/>
</dbReference>
<dbReference type="InterPro" id="IPR001611">
    <property type="entry name" value="Leu-rich_rpt"/>
</dbReference>
<evidence type="ECO:0000256" key="16">
    <source>
        <dbReference type="ARBA" id="ARBA00023180"/>
    </source>
</evidence>
<protein>
    <recommendedName>
        <fullName evidence="2">non-specific serine/threonine protein kinase</fullName>
        <ecNumber evidence="2">2.7.11.1</ecNumber>
    </recommendedName>
</protein>
<comment type="caution">
    <text evidence="22">The sequence shown here is derived from an EMBL/GenBank/DDBJ whole genome shotgun (WGS) entry which is preliminary data.</text>
</comment>
<evidence type="ECO:0000256" key="5">
    <source>
        <dbReference type="ARBA" id="ARBA00022614"/>
    </source>
</evidence>
<dbReference type="Gene3D" id="1.10.510.10">
    <property type="entry name" value="Transferase(Phosphotransferase) domain 1"/>
    <property type="match status" value="1"/>
</dbReference>
<dbReference type="InterPro" id="IPR000719">
    <property type="entry name" value="Prot_kinase_dom"/>
</dbReference>
<evidence type="ECO:0000256" key="10">
    <source>
        <dbReference type="ARBA" id="ARBA00022741"/>
    </source>
</evidence>
<keyword evidence="15" id="KW-0675">Receptor</keyword>
<accession>A0A445CI05</accession>
<keyword evidence="11" id="KW-0418">Kinase</keyword>
<dbReference type="InterPro" id="IPR011009">
    <property type="entry name" value="Kinase-like_dom_sf"/>
</dbReference>
<evidence type="ECO:0000256" key="2">
    <source>
        <dbReference type="ARBA" id="ARBA00012513"/>
    </source>
</evidence>
<dbReference type="Gene3D" id="3.80.10.10">
    <property type="entry name" value="Ribonuclease Inhibitor"/>
    <property type="match status" value="3"/>
</dbReference>
<dbReference type="Gene3D" id="3.30.200.20">
    <property type="entry name" value="Phosphorylase Kinase, domain 1"/>
    <property type="match status" value="1"/>
</dbReference>
<proteinExistence type="predicted"/>
<dbReference type="FunFam" id="3.30.200.20:FF:000217">
    <property type="entry name" value="probable LRR receptor-like serine/threonine-protein kinase At1g53430"/>
    <property type="match status" value="1"/>
</dbReference>
<sequence>MKKTSPYISFFLLLFFVFSAFCFSSLAFGQATLPQDEVEALNDIAKTLGKEDLFSEEKDVCISSSEEEQSGSSCMLLKGNQTTVVICNCSYADSTLCHVTSLCVKRESLPGQLPAELVRLPYLQQIDLTYNLLNGTIPKEWGRMTNLTFISLGGNRITGSIPKEIANISTLQVFVVEFNQMSGELPLELGNLSQLQRLQINSNNFTGELPATLAKLTSLQIVQLADNQFSGKIPDFIQSWTNLQQLVIQGSGLSGPIPSGISVLEHLNDLRISDLNGDENSSFPQLKNMSMKNLILRSCNINGTLPTYLGNMTSLQTLDLSFNKLTGPIPSQYKNLITRLVAYMYLTGNFLTGDVSEAWIDKANRKHYLDLSYNNFSISGSQDNQGCQDENTNLFASSLTRNDTGKVSCLESSVCSKTSYSFRINCGGEKVTINGKTYDDDTDEGGAAKFYDNENTYWAFSSTGNYLESKTPNYIPSIDSSMLSLNNNNDAELYTNARASPVSLTYYGFCLGNGNYIVDLHFAEIVFTHDQTYKSLGRRIFDIYIQGNLVRKDFNIAEEAGGIGKNVIKSFNASVINGTLEIRLYWAGKGTTAIPQKSIYGPLISAISVYRDHRSGISTAAVVGIVVAVAIIIILLIFGMLWWKGCLGKRNSKELNGIKLETGMFSIRQIKMATNNFDIINKIGEGGFGPVYKGKLSNGTIVAVKQLSSKSKQGNREFLNEIGMISALQHPCLVKLYGCCVEGDQLFLIYEYMQNNSLARALFGREEHQIKLDWQTRHKICVGIARGLAYLHEESRVKVVHRDIKATNILLDEYLNPKISDFGLAKLDEEDNTHISTRIAGTYGYMAPEYAMHGQLTDKADVYSFGIVALEIVSGRNNTTNQHNEGAFVLLDWARLLREKGDIMEIVDRRLLDSNLKKEEVMVMINVAFLCTNVSPTLRPTMSSVVSMLEGKTVVPKLASESLDEKKLEALQMYYHQDHQSTSTMEVPLTTSSTSTAQDLYSIHLDSSYFESRN</sequence>
<dbReference type="Pfam" id="PF07714">
    <property type="entry name" value="PK_Tyr_Ser-Thr"/>
    <property type="match status" value="1"/>
</dbReference>
<evidence type="ECO:0000259" key="21">
    <source>
        <dbReference type="PROSITE" id="PS50011"/>
    </source>
</evidence>
<feature type="transmembrane region" description="Helical" evidence="19">
    <location>
        <begin position="620"/>
        <end position="643"/>
    </location>
</feature>
<keyword evidence="10" id="KW-0547">Nucleotide-binding</keyword>
<evidence type="ECO:0000256" key="8">
    <source>
        <dbReference type="ARBA" id="ARBA00022729"/>
    </source>
</evidence>
<reference evidence="22 23" key="1">
    <citation type="submission" date="2019-01" db="EMBL/GenBank/DDBJ databases">
        <title>Sequencing of cultivated peanut Arachis hypogaea provides insights into genome evolution and oil improvement.</title>
        <authorList>
            <person name="Chen X."/>
        </authorList>
    </citation>
    <scope>NUCLEOTIDE SEQUENCE [LARGE SCALE GENOMIC DNA]</scope>
    <source>
        <strain evidence="23">cv. Fuhuasheng</strain>
        <tissue evidence="22">Leaves</tissue>
    </source>
</reference>
<dbReference type="SUPFAM" id="SSF52058">
    <property type="entry name" value="L domain-like"/>
    <property type="match status" value="1"/>
</dbReference>
<evidence type="ECO:0000256" key="15">
    <source>
        <dbReference type="ARBA" id="ARBA00023170"/>
    </source>
</evidence>
<evidence type="ECO:0000313" key="22">
    <source>
        <dbReference type="EMBL" id="RYR50559.1"/>
    </source>
</evidence>
<keyword evidence="5" id="KW-0433">Leucine-rich repeat</keyword>
<feature type="chain" id="PRO_5019159285" description="non-specific serine/threonine protein kinase" evidence="20">
    <location>
        <begin position="28"/>
        <end position="1014"/>
    </location>
</feature>
<dbReference type="Gene3D" id="2.60.120.430">
    <property type="entry name" value="Galactose-binding lectin"/>
    <property type="match status" value="1"/>
</dbReference>
<dbReference type="AlphaFoldDB" id="A0A445CI05"/>
<keyword evidence="23" id="KW-1185">Reference proteome</keyword>
<dbReference type="SUPFAM" id="SSF56112">
    <property type="entry name" value="Protein kinase-like (PK-like)"/>
    <property type="match status" value="1"/>
</dbReference>
<dbReference type="Pfam" id="PF00560">
    <property type="entry name" value="LRR_1"/>
    <property type="match status" value="1"/>
</dbReference>
<evidence type="ECO:0000256" key="9">
    <source>
        <dbReference type="ARBA" id="ARBA00022737"/>
    </source>
</evidence>
<evidence type="ECO:0000256" key="20">
    <source>
        <dbReference type="SAM" id="SignalP"/>
    </source>
</evidence>
<comment type="catalytic activity">
    <reaction evidence="18">
        <text>L-seryl-[protein] + ATP = O-phospho-L-seryl-[protein] + ADP + H(+)</text>
        <dbReference type="Rhea" id="RHEA:17989"/>
        <dbReference type="Rhea" id="RHEA-COMP:9863"/>
        <dbReference type="Rhea" id="RHEA-COMP:11604"/>
        <dbReference type="ChEBI" id="CHEBI:15378"/>
        <dbReference type="ChEBI" id="CHEBI:29999"/>
        <dbReference type="ChEBI" id="CHEBI:30616"/>
        <dbReference type="ChEBI" id="CHEBI:83421"/>
        <dbReference type="ChEBI" id="CHEBI:456216"/>
        <dbReference type="EC" id="2.7.11.1"/>
    </reaction>
</comment>
<dbReference type="GO" id="GO:0016020">
    <property type="term" value="C:membrane"/>
    <property type="evidence" value="ECO:0007669"/>
    <property type="project" value="UniProtKB-SubCell"/>
</dbReference>
<dbReference type="OrthoDB" id="1938112at2759"/>
<keyword evidence="8 20" id="KW-0732">Signal</keyword>
<dbReference type="Pfam" id="PF11721">
    <property type="entry name" value="Malectin"/>
    <property type="match status" value="1"/>
</dbReference>
<evidence type="ECO:0000256" key="19">
    <source>
        <dbReference type="SAM" id="Phobius"/>
    </source>
</evidence>
<evidence type="ECO:0000256" key="17">
    <source>
        <dbReference type="ARBA" id="ARBA00047899"/>
    </source>
</evidence>
<keyword evidence="4" id="KW-0597">Phosphoprotein</keyword>
<evidence type="ECO:0000256" key="1">
    <source>
        <dbReference type="ARBA" id="ARBA00004479"/>
    </source>
</evidence>
<dbReference type="InterPro" id="IPR055414">
    <property type="entry name" value="LRR_R13L4/SHOC2-like"/>
</dbReference>
<keyword evidence="6" id="KW-0808">Transferase</keyword>
<dbReference type="InterPro" id="IPR008271">
    <property type="entry name" value="Ser/Thr_kinase_AS"/>
</dbReference>
<dbReference type="Proteomes" id="UP000289738">
    <property type="component" value="Chromosome A07"/>
</dbReference>
<dbReference type="InterPro" id="IPR021720">
    <property type="entry name" value="Malectin_dom"/>
</dbReference>
<dbReference type="PROSITE" id="PS00108">
    <property type="entry name" value="PROTEIN_KINASE_ST"/>
    <property type="match status" value="1"/>
</dbReference>
<evidence type="ECO:0000256" key="7">
    <source>
        <dbReference type="ARBA" id="ARBA00022692"/>
    </source>
</evidence>
<evidence type="ECO:0000256" key="3">
    <source>
        <dbReference type="ARBA" id="ARBA00022527"/>
    </source>
</evidence>
<dbReference type="Gramene" id="arahy.Tifrunner.gnm2.ann2.Ah07g320800.1">
    <property type="protein sequence ID" value="arahy.Tifrunner.gnm2.ann2.Ah07g320800.1-CDS"/>
    <property type="gene ID" value="arahy.Tifrunner.gnm2.ann2.Ah07g320800"/>
</dbReference>
<keyword evidence="13 19" id="KW-1133">Transmembrane helix</keyword>